<sequence>MQLDTLLIKKNEELRTIISNKDLILWNENLVKISIENNYPKGEALGYANIANRLWLIGDFKKSLDYLNKAVEKSKNINDDFLEGKINQEFAQVYNAMKLNKLALDYNSKAMEYALKLKKDNQDCRFFLRYVYSTRASYLAEPYQVDSSFIYLHKAMKLEANPLDVANIARHYVWHDKNIDSANYYFKKSFILLESKKFKHNKFQRAVVLYNYGGFLETQNKYNEAIDTCKVSLRLAKEVGRPKLILNDFKLLASLYKKIHELDLENQYLNKSTSLKDSLDNNQNKAVILAIDSMEKKKLDEKRKTENNALLYESISVIIIFLLCIYFYLQIKKKKAKLTQSNEIIIQKEEETIDLKRKLSENHEVIIQLARDNNIGFLAKFQESYPEVCQKLHMVNAKLSKSDLSFCAMIWLGFSSKEIAQCTSMEHRSVQTKKYRLRKKLFLENETDLYYFIRSISQF</sequence>
<dbReference type="InterPro" id="IPR019734">
    <property type="entry name" value="TPR_rpt"/>
</dbReference>
<dbReference type="SUPFAM" id="SSF46894">
    <property type="entry name" value="C-terminal effector domain of the bipartite response regulators"/>
    <property type="match status" value="1"/>
</dbReference>
<dbReference type="Gene3D" id="1.25.40.10">
    <property type="entry name" value="Tetratricopeptide repeat domain"/>
    <property type="match status" value="2"/>
</dbReference>
<keyword evidence="1" id="KW-0812">Transmembrane</keyword>
<accession>A0A2S9CWK2</accession>
<dbReference type="InterPro" id="IPR036388">
    <property type="entry name" value="WH-like_DNA-bd_sf"/>
</dbReference>
<name>A0A2S9CWK2_CHRCI</name>
<dbReference type="InterPro" id="IPR000792">
    <property type="entry name" value="Tscrpt_reg_LuxR_C"/>
</dbReference>
<dbReference type="GO" id="GO:0006355">
    <property type="term" value="P:regulation of DNA-templated transcription"/>
    <property type="evidence" value="ECO:0007669"/>
    <property type="project" value="InterPro"/>
</dbReference>
<keyword evidence="1" id="KW-1133">Transmembrane helix</keyword>
<evidence type="ECO:0000313" key="5">
    <source>
        <dbReference type="Proteomes" id="UP000238325"/>
    </source>
</evidence>
<dbReference type="Gene3D" id="1.10.10.10">
    <property type="entry name" value="Winged helix-like DNA-binding domain superfamily/Winged helix DNA-binding domain"/>
    <property type="match status" value="1"/>
</dbReference>
<evidence type="ECO:0000259" key="2">
    <source>
        <dbReference type="PROSITE" id="PS00622"/>
    </source>
</evidence>
<dbReference type="Proteomes" id="UP000238534">
    <property type="component" value="Unassembled WGS sequence"/>
</dbReference>
<dbReference type="EMBL" id="PCPH01000002">
    <property type="protein sequence ID" value="PRB91374.1"/>
    <property type="molecule type" value="Genomic_DNA"/>
</dbReference>
<dbReference type="SUPFAM" id="SSF48452">
    <property type="entry name" value="TPR-like"/>
    <property type="match status" value="2"/>
</dbReference>
<dbReference type="Proteomes" id="UP000238325">
    <property type="component" value="Unassembled WGS sequence"/>
</dbReference>
<organism evidence="3 6">
    <name type="scientific">Chryseobacterium culicis</name>
    <dbReference type="NCBI Taxonomy" id="680127"/>
    <lineage>
        <taxon>Bacteria</taxon>
        <taxon>Pseudomonadati</taxon>
        <taxon>Bacteroidota</taxon>
        <taxon>Flavobacteriia</taxon>
        <taxon>Flavobacteriales</taxon>
        <taxon>Weeksellaceae</taxon>
        <taxon>Chryseobacterium group</taxon>
        <taxon>Chryseobacterium</taxon>
    </lineage>
</organism>
<dbReference type="SMART" id="SM00028">
    <property type="entry name" value="TPR"/>
    <property type="match status" value="2"/>
</dbReference>
<feature type="domain" description="HTH luxR-type" evidence="2">
    <location>
        <begin position="413"/>
        <end position="440"/>
    </location>
</feature>
<dbReference type="AlphaFoldDB" id="A0A2S9CWK2"/>
<keyword evidence="1" id="KW-0472">Membrane</keyword>
<reference evidence="5 6" key="1">
    <citation type="submission" date="2017-09" db="EMBL/GenBank/DDBJ databases">
        <title>Genomic, metabolic, and phenotypic characteristics of bacterial isolates from the natural microbiome of the model nematode Caenorhabditis elegans.</title>
        <authorList>
            <person name="Zimmermann J."/>
            <person name="Obeng N."/>
            <person name="Yang W."/>
            <person name="Obeng O."/>
            <person name="Kissoyan K."/>
            <person name="Pees B."/>
            <person name="Dirksen P."/>
            <person name="Hoppner M."/>
            <person name="Franke A."/>
            <person name="Rosenstiel P."/>
            <person name="Leippe M."/>
            <person name="Dierking K."/>
            <person name="Kaleta C."/>
            <person name="Schulenburg H."/>
        </authorList>
    </citation>
    <scope>NUCLEOTIDE SEQUENCE [LARGE SCALE GENOMIC DNA]</scope>
    <source>
        <strain evidence="3 6">MYb25</strain>
        <strain evidence="4 5">MYb44</strain>
    </source>
</reference>
<evidence type="ECO:0000256" key="1">
    <source>
        <dbReference type="SAM" id="Phobius"/>
    </source>
</evidence>
<dbReference type="InterPro" id="IPR016032">
    <property type="entry name" value="Sig_transdc_resp-reg_C-effctor"/>
</dbReference>
<proteinExistence type="predicted"/>
<evidence type="ECO:0000313" key="4">
    <source>
        <dbReference type="EMBL" id="PRB91374.1"/>
    </source>
</evidence>
<dbReference type="PROSITE" id="PS00622">
    <property type="entry name" value="HTH_LUXR_1"/>
    <property type="match status" value="1"/>
</dbReference>
<dbReference type="RefSeq" id="WP_105682746.1">
    <property type="nucleotide sequence ID" value="NZ_JBBGZD010000001.1"/>
</dbReference>
<evidence type="ECO:0000313" key="3">
    <source>
        <dbReference type="EMBL" id="PRB84902.1"/>
    </source>
</evidence>
<dbReference type="OrthoDB" id="1017207at2"/>
<dbReference type="InterPro" id="IPR011990">
    <property type="entry name" value="TPR-like_helical_dom_sf"/>
</dbReference>
<keyword evidence="5" id="KW-1185">Reference proteome</keyword>
<feature type="transmembrane region" description="Helical" evidence="1">
    <location>
        <begin position="309"/>
        <end position="329"/>
    </location>
</feature>
<protein>
    <recommendedName>
        <fullName evidence="2">HTH luxR-type domain-containing protein</fullName>
    </recommendedName>
</protein>
<comment type="caution">
    <text evidence="3">The sequence shown here is derived from an EMBL/GenBank/DDBJ whole genome shotgun (WGS) entry which is preliminary data.</text>
</comment>
<gene>
    <name evidence="3" type="ORF">CQ022_01120</name>
    <name evidence="4" type="ORF">CQ033_11870</name>
</gene>
<dbReference type="EMBL" id="PCPP01000001">
    <property type="protein sequence ID" value="PRB84902.1"/>
    <property type="molecule type" value="Genomic_DNA"/>
</dbReference>
<evidence type="ECO:0000313" key="6">
    <source>
        <dbReference type="Proteomes" id="UP000238534"/>
    </source>
</evidence>
<dbReference type="GO" id="GO:0003677">
    <property type="term" value="F:DNA binding"/>
    <property type="evidence" value="ECO:0007669"/>
    <property type="project" value="InterPro"/>
</dbReference>